<dbReference type="GO" id="GO:0005737">
    <property type="term" value="C:cytoplasm"/>
    <property type="evidence" value="ECO:0007669"/>
    <property type="project" value="TreeGrafter"/>
</dbReference>
<protein>
    <submittedName>
        <fullName evidence="3">Glycine oxidase</fullName>
        <ecNumber evidence="3">1.4.3.19</ecNumber>
    </submittedName>
</protein>
<dbReference type="Proteomes" id="UP000238823">
    <property type="component" value="Unassembled WGS sequence"/>
</dbReference>
<dbReference type="GO" id="GO:0043799">
    <property type="term" value="F:glycine oxidase activity"/>
    <property type="evidence" value="ECO:0007669"/>
    <property type="project" value="UniProtKB-EC"/>
</dbReference>
<evidence type="ECO:0000313" key="3">
    <source>
        <dbReference type="EMBL" id="PRQ03901.1"/>
    </source>
</evidence>
<evidence type="ECO:0000256" key="1">
    <source>
        <dbReference type="ARBA" id="ARBA00023002"/>
    </source>
</evidence>
<sequence length="377" mass="39421">MVIGAGIVGAACALWLARAGSRVRVLERDSPGVGATADGMGHLLVLDHDPTTLALTRRSLELWHALAPSLPREAEWGGAGTLWLAEDDDQLDHARARLEPLSASGWAAELVSAGQLRALEPCVAPSLAGALRVPGDRIVYPPVVAAWMLTQAQALGAELTQRAPVDRIERVGSGERIWLADGGAITAEHVVVAAGLRAAPLLAEHGLAHAITPRRGHLLITTATDLDLRHQLIELGYHDSVATRGETSVAFNLQPRATGQVLLGSSRHDGDDDRSVDRGVLARMVARARGFVPGLDRQLALRTWVGLRPATADGLPLIGPLPDRPSLLLACGHEGLGITTSLATAELIVAGLTGAATTLDPLPLSPARLISAAALHA</sequence>
<dbReference type="PANTHER" id="PTHR13847:SF287">
    <property type="entry name" value="FAD-DEPENDENT OXIDOREDUCTASE DOMAIN-CONTAINING PROTEIN 1"/>
    <property type="match status" value="1"/>
</dbReference>
<dbReference type="PANTHER" id="PTHR13847">
    <property type="entry name" value="SARCOSINE DEHYDROGENASE-RELATED"/>
    <property type="match status" value="1"/>
</dbReference>
<dbReference type="AlphaFoldDB" id="A0A2S9YFT0"/>
<dbReference type="Gene3D" id="3.30.9.10">
    <property type="entry name" value="D-Amino Acid Oxidase, subunit A, domain 2"/>
    <property type="match status" value="1"/>
</dbReference>
<dbReference type="InterPro" id="IPR006076">
    <property type="entry name" value="FAD-dep_OxRdtase"/>
</dbReference>
<dbReference type="EMBL" id="PVNL01000106">
    <property type="protein sequence ID" value="PRQ03901.1"/>
    <property type="molecule type" value="Genomic_DNA"/>
</dbReference>
<gene>
    <name evidence="3" type="primary">thiO</name>
    <name evidence="3" type="ORF">ENSA7_51920</name>
</gene>
<dbReference type="SUPFAM" id="SSF54373">
    <property type="entry name" value="FAD-linked reductases, C-terminal domain"/>
    <property type="match status" value="1"/>
</dbReference>
<dbReference type="EC" id="1.4.3.19" evidence="3"/>
<reference evidence="3 4" key="1">
    <citation type="submission" date="2018-03" db="EMBL/GenBank/DDBJ databases">
        <title>Draft Genome Sequences of the Obligatory Marine Myxobacteria Enhygromyxa salina SWB007.</title>
        <authorList>
            <person name="Poehlein A."/>
            <person name="Moghaddam J.A."/>
            <person name="Harms H."/>
            <person name="Alanjari M."/>
            <person name="Koenig G.M."/>
            <person name="Daniel R."/>
            <person name="Schaeberle T.F."/>
        </authorList>
    </citation>
    <scope>NUCLEOTIDE SEQUENCE [LARGE SCALE GENOMIC DNA]</scope>
    <source>
        <strain evidence="3 4">SWB007</strain>
    </source>
</reference>
<accession>A0A2S9YFT0</accession>
<name>A0A2S9YFT0_9BACT</name>
<comment type="caution">
    <text evidence="3">The sequence shown here is derived from an EMBL/GenBank/DDBJ whole genome shotgun (WGS) entry which is preliminary data.</text>
</comment>
<organism evidence="3 4">
    <name type="scientific">Enhygromyxa salina</name>
    <dbReference type="NCBI Taxonomy" id="215803"/>
    <lineage>
        <taxon>Bacteria</taxon>
        <taxon>Pseudomonadati</taxon>
        <taxon>Myxococcota</taxon>
        <taxon>Polyangia</taxon>
        <taxon>Nannocystales</taxon>
        <taxon>Nannocystaceae</taxon>
        <taxon>Enhygromyxa</taxon>
    </lineage>
</organism>
<feature type="domain" description="FAD dependent oxidoreductase" evidence="2">
    <location>
        <begin position="2"/>
        <end position="349"/>
    </location>
</feature>
<dbReference type="Pfam" id="PF01266">
    <property type="entry name" value="DAO"/>
    <property type="match status" value="1"/>
</dbReference>
<evidence type="ECO:0000259" key="2">
    <source>
        <dbReference type="Pfam" id="PF01266"/>
    </source>
</evidence>
<proteinExistence type="predicted"/>
<keyword evidence="1 3" id="KW-0560">Oxidoreductase</keyword>
<dbReference type="Gene3D" id="3.50.50.60">
    <property type="entry name" value="FAD/NAD(P)-binding domain"/>
    <property type="match status" value="1"/>
</dbReference>
<dbReference type="InterPro" id="IPR036188">
    <property type="entry name" value="FAD/NAD-bd_sf"/>
</dbReference>
<dbReference type="SUPFAM" id="SSF51905">
    <property type="entry name" value="FAD/NAD(P)-binding domain"/>
    <property type="match status" value="1"/>
</dbReference>
<evidence type="ECO:0000313" key="4">
    <source>
        <dbReference type="Proteomes" id="UP000238823"/>
    </source>
</evidence>